<proteinExistence type="predicted"/>
<organism evidence="1">
    <name type="scientific">Arundo donax</name>
    <name type="common">Giant reed</name>
    <name type="synonym">Donax arundinaceus</name>
    <dbReference type="NCBI Taxonomy" id="35708"/>
    <lineage>
        <taxon>Eukaryota</taxon>
        <taxon>Viridiplantae</taxon>
        <taxon>Streptophyta</taxon>
        <taxon>Embryophyta</taxon>
        <taxon>Tracheophyta</taxon>
        <taxon>Spermatophyta</taxon>
        <taxon>Magnoliopsida</taxon>
        <taxon>Liliopsida</taxon>
        <taxon>Poales</taxon>
        <taxon>Poaceae</taxon>
        <taxon>PACMAD clade</taxon>
        <taxon>Arundinoideae</taxon>
        <taxon>Arundineae</taxon>
        <taxon>Arundo</taxon>
    </lineage>
</organism>
<protein>
    <submittedName>
        <fullName evidence="1">Uncharacterized protein</fullName>
    </submittedName>
</protein>
<evidence type="ECO:0000313" key="1">
    <source>
        <dbReference type="EMBL" id="JAD25823.1"/>
    </source>
</evidence>
<dbReference type="EMBL" id="GBRH01272072">
    <property type="protein sequence ID" value="JAD25823.1"/>
    <property type="molecule type" value="Transcribed_RNA"/>
</dbReference>
<dbReference type="AlphaFoldDB" id="A0A0A8YJT5"/>
<name>A0A0A8YJT5_ARUDO</name>
<sequence length="31" mass="3452">MHFVRESKVARCIVLSFLCTVLVGTHDSCSL</sequence>
<reference evidence="1" key="2">
    <citation type="journal article" date="2015" name="Data Brief">
        <title>Shoot transcriptome of the giant reed, Arundo donax.</title>
        <authorList>
            <person name="Barrero R.A."/>
            <person name="Guerrero F.D."/>
            <person name="Moolhuijzen P."/>
            <person name="Goolsby J.A."/>
            <person name="Tidwell J."/>
            <person name="Bellgard S.E."/>
            <person name="Bellgard M.I."/>
        </authorList>
    </citation>
    <scope>NUCLEOTIDE SEQUENCE</scope>
    <source>
        <tissue evidence="1">Shoot tissue taken approximately 20 cm above the soil surface</tissue>
    </source>
</reference>
<reference evidence="1" key="1">
    <citation type="submission" date="2014-09" db="EMBL/GenBank/DDBJ databases">
        <authorList>
            <person name="Magalhaes I.L.F."/>
            <person name="Oliveira U."/>
            <person name="Santos F.R."/>
            <person name="Vidigal T.H.D.A."/>
            <person name="Brescovit A.D."/>
            <person name="Santos A.J."/>
        </authorList>
    </citation>
    <scope>NUCLEOTIDE SEQUENCE</scope>
    <source>
        <tissue evidence="1">Shoot tissue taken approximately 20 cm above the soil surface</tissue>
    </source>
</reference>
<accession>A0A0A8YJT5</accession>